<evidence type="ECO:0000256" key="1">
    <source>
        <dbReference type="ARBA" id="ARBA00022741"/>
    </source>
</evidence>
<feature type="domain" description="Protein kinase" evidence="3">
    <location>
        <begin position="17"/>
        <end position="178"/>
    </location>
</feature>
<evidence type="ECO:0000256" key="2">
    <source>
        <dbReference type="ARBA" id="ARBA00022840"/>
    </source>
</evidence>
<dbReference type="PROSITE" id="PS00107">
    <property type="entry name" value="PROTEIN_KINASE_ATP"/>
    <property type="match status" value="1"/>
</dbReference>
<name>X0Y514_9ZZZZ</name>
<dbReference type="EMBL" id="BARS01048014">
    <property type="protein sequence ID" value="GAG31931.1"/>
    <property type="molecule type" value="Genomic_DNA"/>
</dbReference>
<feature type="non-terminal residue" evidence="4">
    <location>
        <position position="178"/>
    </location>
</feature>
<gene>
    <name evidence="4" type="ORF">S01H1_72040</name>
</gene>
<dbReference type="CDD" id="cd14014">
    <property type="entry name" value="STKc_PknB_like"/>
    <property type="match status" value="1"/>
</dbReference>
<dbReference type="SMART" id="SM00220">
    <property type="entry name" value="S_TKc"/>
    <property type="match status" value="1"/>
</dbReference>
<dbReference type="GO" id="GO:0004672">
    <property type="term" value="F:protein kinase activity"/>
    <property type="evidence" value="ECO:0007669"/>
    <property type="project" value="InterPro"/>
</dbReference>
<dbReference type="InterPro" id="IPR017441">
    <property type="entry name" value="Protein_kinase_ATP_BS"/>
</dbReference>
<dbReference type="AlphaFoldDB" id="X0Y514"/>
<evidence type="ECO:0000313" key="4">
    <source>
        <dbReference type="EMBL" id="GAG31931.1"/>
    </source>
</evidence>
<dbReference type="SUPFAM" id="SSF56112">
    <property type="entry name" value="Protein kinase-like (PK-like)"/>
    <property type="match status" value="1"/>
</dbReference>
<dbReference type="InterPro" id="IPR011009">
    <property type="entry name" value="Kinase-like_dom_sf"/>
</dbReference>
<accession>X0Y514</accession>
<organism evidence="4">
    <name type="scientific">marine sediment metagenome</name>
    <dbReference type="NCBI Taxonomy" id="412755"/>
    <lineage>
        <taxon>unclassified sequences</taxon>
        <taxon>metagenomes</taxon>
        <taxon>ecological metagenomes</taxon>
    </lineage>
</organism>
<comment type="caution">
    <text evidence="4">The sequence shown here is derived from an EMBL/GenBank/DDBJ whole genome shotgun (WGS) entry which is preliminary data.</text>
</comment>
<dbReference type="PROSITE" id="PS50011">
    <property type="entry name" value="PROTEIN_KINASE_DOM"/>
    <property type="match status" value="1"/>
</dbReference>
<keyword evidence="1" id="KW-0547">Nucleotide-binding</keyword>
<dbReference type="GO" id="GO:0005524">
    <property type="term" value="F:ATP binding"/>
    <property type="evidence" value="ECO:0007669"/>
    <property type="project" value="UniProtKB-KW"/>
</dbReference>
<dbReference type="InterPro" id="IPR000719">
    <property type="entry name" value="Prot_kinase_dom"/>
</dbReference>
<reference evidence="4" key="1">
    <citation type="journal article" date="2014" name="Front. Microbiol.">
        <title>High frequency of phylogenetically diverse reductive dehalogenase-homologous genes in deep subseafloor sedimentary metagenomes.</title>
        <authorList>
            <person name="Kawai M."/>
            <person name="Futagami T."/>
            <person name="Toyoda A."/>
            <person name="Takaki Y."/>
            <person name="Nishi S."/>
            <person name="Hori S."/>
            <person name="Arai W."/>
            <person name="Tsubouchi T."/>
            <person name="Morono Y."/>
            <person name="Uchiyama I."/>
            <person name="Ito T."/>
            <person name="Fujiyama A."/>
            <person name="Inagaki F."/>
            <person name="Takami H."/>
        </authorList>
    </citation>
    <scope>NUCLEOTIDE SEQUENCE</scope>
    <source>
        <strain evidence="4">Expedition CK06-06</strain>
    </source>
</reference>
<keyword evidence="2" id="KW-0067">ATP-binding</keyword>
<dbReference type="PROSITE" id="PS00108">
    <property type="entry name" value="PROTEIN_KINASE_ST"/>
    <property type="match status" value="1"/>
</dbReference>
<dbReference type="PANTHER" id="PTHR24345">
    <property type="entry name" value="SERINE/THREONINE-PROTEIN KINASE PLK"/>
    <property type="match status" value="1"/>
</dbReference>
<dbReference type="GO" id="GO:0005634">
    <property type="term" value="C:nucleus"/>
    <property type="evidence" value="ECO:0007669"/>
    <property type="project" value="TreeGrafter"/>
</dbReference>
<sequence length="178" mass="19685">MKQHFQYNYGDKPLAGYTIQRGVGRGGFGEVYYAISDSGKQVAIKAVQTYEQIELRGINHCMNLKSPHLVTIFDVKYNDKGRPFVIMEYVSGPSLGDMVKDSPNGLGTQKAAFFLREIAKGLSYLHENGIVHRDLKPGNIFYEDGRVKIGDYGLSKAINTSQCAGQTVTVGTVHYMAP</sequence>
<proteinExistence type="predicted"/>
<protein>
    <recommendedName>
        <fullName evidence="3">Protein kinase domain-containing protein</fullName>
    </recommendedName>
</protein>
<dbReference type="InterPro" id="IPR008271">
    <property type="entry name" value="Ser/Thr_kinase_AS"/>
</dbReference>
<dbReference type="Gene3D" id="1.10.510.10">
    <property type="entry name" value="Transferase(Phosphotransferase) domain 1"/>
    <property type="match status" value="1"/>
</dbReference>
<dbReference type="Pfam" id="PF00069">
    <property type="entry name" value="Pkinase"/>
    <property type="match status" value="1"/>
</dbReference>
<evidence type="ECO:0000259" key="3">
    <source>
        <dbReference type="PROSITE" id="PS50011"/>
    </source>
</evidence>